<dbReference type="Pfam" id="PF03413">
    <property type="entry name" value="PepSY"/>
    <property type="match status" value="2"/>
</dbReference>
<dbReference type="AlphaFoldDB" id="F9EQV4"/>
<reference evidence="2 3" key="1">
    <citation type="submission" date="2011-05" db="EMBL/GenBank/DDBJ databases">
        <authorList>
            <person name="Muzny D."/>
            <person name="Qin X."/>
            <person name="Deng J."/>
            <person name="Jiang H."/>
            <person name="Liu Y."/>
            <person name="Qu J."/>
            <person name="Song X.-Z."/>
            <person name="Zhang L."/>
            <person name="Thornton R."/>
            <person name="Coyle M."/>
            <person name="Francisco L."/>
            <person name="Jackson L."/>
            <person name="Javaid M."/>
            <person name="Korchina V."/>
            <person name="Kovar C."/>
            <person name="Mata R."/>
            <person name="Mathew T."/>
            <person name="Ngo R."/>
            <person name="Nguyen L."/>
            <person name="Nguyen N."/>
            <person name="Okwuonu G."/>
            <person name="Ongeri F."/>
            <person name="Pham C."/>
            <person name="Simmons D."/>
            <person name="Wilczek-Boney K."/>
            <person name="Hale W."/>
            <person name="Jakkamsetti A."/>
            <person name="Pham P."/>
            <person name="Ruth R."/>
            <person name="San Lucas F."/>
            <person name="Warren J."/>
            <person name="Zhang J."/>
            <person name="Zhao Z."/>
            <person name="Zhou C."/>
            <person name="Zhu D."/>
            <person name="Lee S."/>
            <person name="Bess C."/>
            <person name="Blankenburg K."/>
            <person name="Forbes L."/>
            <person name="Fu Q."/>
            <person name="Gubbala S."/>
            <person name="Hirani K."/>
            <person name="Jayaseelan J.C."/>
            <person name="Lara F."/>
            <person name="Munidasa M."/>
            <person name="Palculict T."/>
            <person name="Patil S."/>
            <person name="Pu L.-L."/>
            <person name="Saada N."/>
            <person name="Tang L."/>
            <person name="Weissenberger G."/>
            <person name="Zhu Y."/>
            <person name="Hemphill L."/>
            <person name="Shang Y."/>
            <person name="Youmans B."/>
            <person name="Ayvaz T."/>
            <person name="Ross M."/>
            <person name="Santibanez J."/>
            <person name="Aqrawi P."/>
            <person name="Gross S."/>
            <person name="Joshi V."/>
            <person name="Fowler G."/>
            <person name="Nazareth L."/>
            <person name="Reid J."/>
            <person name="Worley K."/>
            <person name="Petrosino J."/>
            <person name="Highlander S."/>
            <person name="Gibbs R."/>
        </authorList>
    </citation>
    <scope>NUCLEOTIDE SEQUENCE [LARGE SCALE GENOMIC DNA]</scope>
    <source>
        <strain evidence="2 3">ATCC 51191</strain>
    </source>
</reference>
<keyword evidence="3" id="KW-1185">Reference proteome</keyword>
<feature type="domain" description="PepSY" evidence="1">
    <location>
        <begin position="2"/>
        <end position="29"/>
    </location>
</feature>
<gene>
    <name evidence="2" type="ORF">HMPREF9094_2309</name>
</gene>
<dbReference type="Gene3D" id="3.10.450.40">
    <property type="match status" value="2"/>
</dbReference>
<dbReference type="InterPro" id="IPR025711">
    <property type="entry name" value="PepSY"/>
</dbReference>
<comment type="caution">
    <text evidence="2">The sequence shown here is derived from an EMBL/GenBank/DDBJ whole genome shotgun (WGS) entry which is preliminary data.</text>
</comment>
<dbReference type="HOGENOM" id="CLU_067057_2_2_0"/>
<evidence type="ECO:0000313" key="3">
    <source>
        <dbReference type="Proteomes" id="UP000005392"/>
    </source>
</evidence>
<evidence type="ECO:0000259" key="1">
    <source>
        <dbReference type="Pfam" id="PF03413"/>
    </source>
</evidence>
<dbReference type="EMBL" id="AFQD01000457">
    <property type="protein sequence ID" value="EGQ78665.1"/>
    <property type="molecule type" value="Genomic_DNA"/>
</dbReference>
<proteinExistence type="predicted"/>
<name>F9EQV4_9FUSO</name>
<sequence length="103" mass="11731">MVYEVEVIDGNVEKEFDIDAETGTVLKSESETKNKVIDTPKISYEQAKEIALKESKNGKFKEIELKNKKGTLVYEVELNEGLMEREFIIDANTGEILKNKKGF</sequence>
<protein>
    <submittedName>
        <fullName evidence="2">Peptidase propeptide and YPEB domain protein</fullName>
    </submittedName>
</protein>
<dbReference type="PATRIC" id="fig|997347.4.peg.2101"/>
<dbReference type="Proteomes" id="UP000005392">
    <property type="component" value="Unassembled WGS sequence"/>
</dbReference>
<organism evidence="2 3">
    <name type="scientific">Fusobacterium animalis ATCC 51191</name>
    <dbReference type="NCBI Taxonomy" id="997347"/>
    <lineage>
        <taxon>Bacteria</taxon>
        <taxon>Fusobacteriati</taxon>
        <taxon>Fusobacteriota</taxon>
        <taxon>Fusobacteriia</taxon>
        <taxon>Fusobacteriales</taxon>
        <taxon>Fusobacteriaceae</taxon>
        <taxon>Fusobacterium</taxon>
    </lineage>
</organism>
<evidence type="ECO:0000313" key="2">
    <source>
        <dbReference type="EMBL" id="EGQ78665.1"/>
    </source>
</evidence>
<feature type="domain" description="PepSY" evidence="1">
    <location>
        <begin position="41"/>
        <end position="98"/>
    </location>
</feature>
<accession>F9EQV4</accession>